<sequence length="293" mass="33274">MKEKKLLVLYILMLFVGLALLFTKSSPEPVTEPSVQQQVVVEEPKKEEPQKQTITIAVAKHDIDKNTILTKADYYFKSIEVEAGSNEASKYISDAMAIDTYVSINNIAKDTVIESQFLASPNSEQYRLLALKDGNYMFPFKIDEIDSYLIKNLKAGDLVDLYVFYADNELANANNKGYGNDRLVSPSDNFTKNRIKPIIVGKKIIYIDLTEGVKSNFQNRKETAQIQLELSNQEIKLLRTLMANSTVIMYPSTYKRGIDDGLRLLNDKEKNWPLTDKAIFSKKKKPLNLLKGN</sequence>
<dbReference type="STRING" id="1798183.GA0061080_100465"/>
<evidence type="ECO:0000313" key="1">
    <source>
        <dbReference type="EMBL" id="SCB80917.1"/>
    </source>
</evidence>
<proteinExistence type="predicted"/>
<name>A0A1C3ZET6_9GAMM</name>
<organism evidence="1 2">
    <name type="scientific">Gilliamella intestini</name>
    <dbReference type="NCBI Taxonomy" id="1798183"/>
    <lineage>
        <taxon>Bacteria</taxon>
        <taxon>Pseudomonadati</taxon>
        <taxon>Pseudomonadota</taxon>
        <taxon>Gammaproteobacteria</taxon>
        <taxon>Orbales</taxon>
        <taxon>Orbaceae</taxon>
        <taxon>Gilliamella</taxon>
    </lineage>
</organism>
<dbReference type="AlphaFoldDB" id="A0A1C3ZET6"/>
<reference evidence="2" key="1">
    <citation type="submission" date="2016-08" db="EMBL/GenBank/DDBJ databases">
        <authorList>
            <person name="Varghese N."/>
            <person name="Submissions Spin"/>
        </authorList>
    </citation>
    <scope>NUCLEOTIDE SEQUENCE [LARGE SCALE GENOMIC DNA]</scope>
    <source>
        <strain evidence="2">R-53144</strain>
    </source>
</reference>
<dbReference type="RefSeq" id="WP_091120073.1">
    <property type="nucleotide sequence ID" value="NZ_FMBA01000004.1"/>
</dbReference>
<gene>
    <name evidence="1" type="ORF">GA0061080_100465</name>
</gene>
<dbReference type="EMBL" id="FMBA01000004">
    <property type="protein sequence ID" value="SCB80917.1"/>
    <property type="molecule type" value="Genomic_DNA"/>
</dbReference>
<accession>A0A1C3ZET6</accession>
<dbReference type="OrthoDB" id="7064459at2"/>
<evidence type="ECO:0000313" key="2">
    <source>
        <dbReference type="Proteomes" id="UP000199698"/>
    </source>
</evidence>
<dbReference type="Proteomes" id="UP000199698">
    <property type="component" value="Unassembled WGS sequence"/>
</dbReference>
<keyword evidence="2" id="KW-1185">Reference proteome</keyword>
<protein>
    <submittedName>
        <fullName evidence="1">Pilus assembly protein CpaB</fullName>
    </submittedName>
</protein>